<evidence type="ECO:0000256" key="3">
    <source>
        <dbReference type="ARBA" id="ARBA00022679"/>
    </source>
</evidence>
<feature type="transmembrane region" description="Helical" evidence="7">
    <location>
        <begin position="276"/>
        <end position="297"/>
    </location>
</feature>
<evidence type="ECO:0000313" key="9">
    <source>
        <dbReference type="EMBL" id="OGZ35581.1"/>
    </source>
</evidence>
<dbReference type="PANTHER" id="PTHR30576:SF10">
    <property type="entry name" value="SLL5057 PROTEIN"/>
    <property type="match status" value="1"/>
</dbReference>
<keyword evidence="6 7" id="KW-0472">Membrane</keyword>
<dbReference type="InterPro" id="IPR017475">
    <property type="entry name" value="EPS_sugar_tfrase"/>
</dbReference>
<evidence type="ECO:0000259" key="8">
    <source>
        <dbReference type="Pfam" id="PF02397"/>
    </source>
</evidence>
<accession>A0A1G2FDF3</accession>
<dbReference type="Pfam" id="PF02397">
    <property type="entry name" value="Bac_transf"/>
    <property type="match status" value="1"/>
</dbReference>
<keyword evidence="5 7" id="KW-1133">Transmembrane helix</keyword>
<evidence type="ECO:0000256" key="2">
    <source>
        <dbReference type="ARBA" id="ARBA00006464"/>
    </source>
</evidence>
<evidence type="ECO:0000256" key="1">
    <source>
        <dbReference type="ARBA" id="ARBA00004141"/>
    </source>
</evidence>
<name>A0A1G2FDF3_9BACT</name>
<proteinExistence type="inferred from homology"/>
<dbReference type="NCBIfam" id="TIGR03025">
    <property type="entry name" value="EPS_sugtrans"/>
    <property type="match status" value="1"/>
</dbReference>
<protein>
    <recommendedName>
        <fullName evidence="8">Bacterial sugar transferase domain-containing protein</fullName>
    </recommendedName>
</protein>
<dbReference type="GO" id="GO:0016020">
    <property type="term" value="C:membrane"/>
    <property type="evidence" value="ECO:0007669"/>
    <property type="project" value="UniProtKB-SubCell"/>
</dbReference>
<evidence type="ECO:0000256" key="4">
    <source>
        <dbReference type="ARBA" id="ARBA00022692"/>
    </source>
</evidence>
<feature type="transmembrane region" description="Helical" evidence="7">
    <location>
        <begin position="86"/>
        <end position="106"/>
    </location>
</feature>
<evidence type="ECO:0000256" key="6">
    <source>
        <dbReference type="ARBA" id="ARBA00023136"/>
    </source>
</evidence>
<dbReference type="EMBL" id="MHMY01000009">
    <property type="protein sequence ID" value="OGZ35581.1"/>
    <property type="molecule type" value="Genomic_DNA"/>
</dbReference>
<feature type="domain" description="Bacterial sugar transferase" evidence="8">
    <location>
        <begin position="269"/>
        <end position="456"/>
    </location>
</feature>
<dbReference type="Proteomes" id="UP000176974">
    <property type="component" value="Unassembled WGS sequence"/>
</dbReference>
<gene>
    <name evidence="9" type="ORF">A2815_01830</name>
</gene>
<keyword evidence="3" id="KW-0808">Transferase</keyword>
<evidence type="ECO:0000256" key="7">
    <source>
        <dbReference type="SAM" id="Phobius"/>
    </source>
</evidence>
<dbReference type="AlphaFoldDB" id="A0A1G2FDF3"/>
<comment type="subcellular location">
    <subcellularLocation>
        <location evidence="1">Membrane</location>
        <topology evidence="1">Multi-pass membrane protein</topology>
    </subcellularLocation>
</comment>
<dbReference type="Pfam" id="PF13727">
    <property type="entry name" value="CoA_binding_3"/>
    <property type="match status" value="1"/>
</dbReference>
<feature type="transmembrane region" description="Helical" evidence="7">
    <location>
        <begin position="53"/>
        <end position="74"/>
    </location>
</feature>
<evidence type="ECO:0000256" key="5">
    <source>
        <dbReference type="ARBA" id="ARBA00022989"/>
    </source>
</evidence>
<dbReference type="PANTHER" id="PTHR30576">
    <property type="entry name" value="COLANIC BIOSYNTHESIS UDP-GLUCOSE LIPID CARRIER TRANSFERASE"/>
    <property type="match status" value="1"/>
</dbReference>
<dbReference type="Gene3D" id="3.40.50.720">
    <property type="entry name" value="NAD(P)-binding Rossmann-like Domain"/>
    <property type="match status" value="1"/>
</dbReference>
<keyword evidence="4 7" id="KW-0812">Transmembrane</keyword>
<reference evidence="9 10" key="1">
    <citation type="journal article" date="2016" name="Nat. Commun.">
        <title>Thousands of microbial genomes shed light on interconnected biogeochemical processes in an aquifer system.</title>
        <authorList>
            <person name="Anantharaman K."/>
            <person name="Brown C.T."/>
            <person name="Hug L.A."/>
            <person name="Sharon I."/>
            <person name="Castelle C.J."/>
            <person name="Probst A.J."/>
            <person name="Thomas B.C."/>
            <person name="Singh A."/>
            <person name="Wilkins M.J."/>
            <person name="Karaoz U."/>
            <person name="Brodie E.L."/>
            <person name="Williams K.H."/>
            <person name="Hubbard S.S."/>
            <person name="Banfield J.F."/>
        </authorList>
    </citation>
    <scope>NUCLEOTIDE SEQUENCE [LARGE SCALE GENOMIC DNA]</scope>
</reference>
<evidence type="ECO:0000313" key="10">
    <source>
        <dbReference type="Proteomes" id="UP000176974"/>
    </source>
</evidence>
<sequence>MRRSELIFTAVLVPLDFLALLGAALAAYFLRVNPWIVKYRPVLFSLNLPFEKYFLLVFGVSVFLLVVFALVGLYKIQPVRRPLEDFSKIIIGVSAGIIVLVFYIFLRREWFDSRFLVLAGWFLTIVFVTFGRYLMSKIQTYLIRKYQFGAHRVLVIGEDYISQKVIQNIKKEPSLGYVLIKNLIEPNIEEVRNKVKNPGVDEIILADPDWPRERVLELIDFCEEKHLVFKFVPNLFQTLTANTFVETVGDLPIVELKRTSLDGWGKIIKRIVDVSGAFLGLILISPFFGLIAFIVKWDSAGPVLVKLKRISHGKEFNLYKFRSMIEGAEDLKKFLWAYNERKDGPLFKIRKDPRVTRVGRFLRKYRIDELPQLINVLKGEMSLVGPRPHQPDEIAKYQKHHKKVLAIKPGITGLAQASGSSELSFEEEVKLDTYYVENWSLLKDLKIFLRTLVILFKDRSAC</sequence>
<comment type="similarity">
    <text evidence="2">Belongs to the bacterial sugar transferase family.</text>
</comment>
<comment type="caution">
    <text evidence="9">The sequence shown here is derived from an EMBL/GenBank/DDBJ whole genome shotgun (WGS) entry which is preliminary data.</text>
</comment>
<feature type="transmembrane region" description="Helical" evidence="7">
    <location>
        <begin position="118"/>
        <end position="135"/>
    </location>
</feature>
<dbReference type="GO" id="GO:0016780">
    <property type="term" value="F:phosphotransferase activity, for other substituted phosphate groups"/>
    <property type="evidence" value="ECO:0007669"/>
    <property type="project" value="TreeGrafter"/>
</dbReference>
<dbReference type="InterPro" id="IPR003362">
    <property type="entry name" value="Bact_transf"/>
</dbReference>
<organism evidence="9 10">
    <name type="scientific">Candidatus Portnoybacteria bacterium RIFCSPHIGHO2_01_FULL_40_12b</name>
    <dbReference type="NCBI Taxonomy" id="1801994"/>
    <lineage>
        <taxon>Bacteria</taxon>
        <taxon>Candidatus Portnoyibacteriota</taxon>
    </lineage>
</organism>